<evidence type="ECO:0000313" key="1">
    <source>
        <dbReference type="EMBL" id="GMR45637.1"/>
    </source>
</evidence>
<evidence type="ECO:0000313" key="2">
    <source>
        <dbReference type="Proteomes" id="UP001328107"/>
    </source>
</evidence>
<keyword evidence="2" id="KW-1185">Reference proteome</keyword>
<reference evidence="2" key="1">
    <citation type="submission" date="2022-10" db="EMBL/GenBank/DDBJ databases">
        <title>Genome assembly of Pristionchus species.</title>
        <authorList>
            <person name="Yoshida K."/>
            <person name="Sommer R.J."/>
        </authorList>
    </citation>
    <scope>NUCLEOTIDE SEQUENCE [LARGE SCALE GENOMIC DNA]</scope>
    <source>
        <strain evidence="2">RS5460</strain>
    </source>
</reference>
<name>A0AAN5CJN3_9BILA</name>
<dbReference type="EMBL" id="BTRK01000004">
    <property type="protein sequence ID" value="GMR45637.1"/>
    <property type="molecule type" value="Genomic_DNA"/>
</dbReference>
<dbReference type="Proteomes" id="UP001328107">
    <property type="component" value="Unassembled WGS sequence"/>
</dbReference>
<gene>
    <name evidence="1" type="ORF">PMAYCL1PPCAC_15832</name>
</gene>
<sequence>MDISVVVAAGFDGVVHLRTPATTLDAVVIRDRIRVIAAVGSCVVETGHLLAGGLVRALALVAVDVGLHASRRAVVVISASLPRSVQRVAGLKGDLTAVLVVRLFDLVVPTGERSHVHVASHWLAA</sequence>
<organism evidence="1 2">
    <name type="scientific">Pristionchus mayeri</name>
    <dbReference type="NCBI Taxonomy" id="1317129"/>
    <lineage>
        <taxon>Eukaryota</taxon>
        <taxon>Metazoa</taxon>
        <taxon>Ecdysozoa</taxon>
        <taxon>Nematoda</taxon>
        <taxon>Chromadorea</taxon>
        <taxon>Rhabditida</taxon>
        <taxon>Rhabditina</taxon>
        <taxon>Diplogasteromorpha</taxon>
        <taxon>Diplogasteroidea</taxon>
        <taxon>Neodiplogasteridae</taxon>
        <taxon>Pristionchus</taxon>
    </lineage>
</organism>
<protein>
    <submittedName>
        <fullName evidence="1">Uncharacterized protein</fullName>
    </submittedName>
</protein>
<proteinExistence type="predicted"/>
<dbReference type="AlphaFoldDB" id="A0AAN5CJN3"/>
<comment type="caution">
    <text evidence="1">The sequence shown here is derived from an EMBL/GenBank/DDBJ whole genome shotgun (WGS) entry which is preliminary data.</text>
</comment>
<accession>A0AAN5CJN3</accession>